<reference evidence="2" key="1">
    <citation type="journal article" date="2019" name="Int. J. Syst. Evol. Microbiol.">
        <title>The Global Catalogue of Microorganisms (GCM) 10K type strain sequencing project: providing services to taxonomists for standard genome sequencing and annotation.</title>
        <authorList>
            <consortium name="The Broad Institute Genomics Platform"/>
            <consortium name="The Broad Institute Genome Sequencing Center for Infectious Disease"/>
            <person name="Wu L."/>
            <person name="Ma J."/>
        </authorList>
    </citation>
    <scope>NUCLEOTIDE SEQUENCE [LARGE SCALE GENOMIC DNA]</scope>
    <source>
        <strain evidence="2">CGMCC 1.6784</strain>
    </source>
</reference>
<dbReference type="EMBL" id="BMLK01000030">
    <property type="protein sequence ID" value="GGN60398.1"/>
    <property type="molecule type" value="Genomic_DNA"/>
</dbReference>
<gene>
    <name evidence="1" type="ORF">GCM10011349_41900</name>
</gene>
<accession>A0ABQ2K0G9</accession>
<organism evidence="1 2">
    <name type="scientific">Novosphingobium indicum</name>
    <dbReference type="NCBI Taxonomy" id="462949"/>
    <lineage>
        <taxon>Bacteria</taxon>
        <taxon>Pseudomonadati</taxon>
        <taxon>Pseudomonadota</taxon>
        <taxon>Alphaproteobacteria</taxon>
        <taxon>Sphingomonadales</taxon>
        <taxon>Sphingomonadaceae</taxon>
        <taxon>Novosphingobium</taxon>
    </lineage>
</organism>
<dbReference type="Proteomes" id="UP000605099">
    <property type="component" value="Unassembled WGS sequence"/>
</dbReference>
<dbReference type="RefSeq" id="WP_188822978.1">
    <property type="nucleotide sequence ID" value="NZ_BMLK01000030.1"/>
</dbReference>
<name>A0ABQ2K0G9_9SPHN</name>
<keyword evidence="2" id="KW-1185">Reference proteome</keyword>
<comment type="caution">
    <text evidence="1">The sequence shown here is derived from an EMBL/GenBank/DDBJ whole genome shotgun (WGS) entry which is preliminary data.</text>
</comment>
<evidence type="ECO:0000313" key="1">
    <source>
        <dbReference type="EMBL" id="GGN60398.1"/>
    </source>
</evidence>
<protein>
    <submittedName>
        <fullName evidence="1">Uncharacterized protein</fullName>
    </submittedName>
</protein>
<evidence type="ECO:0000313" key="2">
    <source>
        <dbReference type="Proteomes" id="UP000605099"/>
    </source>
</evidence>
<proteinExistence type="predicted"/>
<sequence>MGKTVVETIYGKYSKYEIVKDSGTFSTSIYLYKDGKHDGSYSSVAAAVEAAKRKG</sequence>